<feature type="region of interest" description="Disordered" evidence="1">
    <location>
        <begin position="33"/>
        <end position="56"/>
    </location>
</feature>
<evidence type="ECO:0000313" key="3">
    <source>
        <dbReference type="Proteomes" id="UP000288892"/>
    </source>
</evidence>
<gene>
    <name evidence="2" type="ORF">VU01_11484</name>
</gene>
<name>A0A444JE67_9BACT</name>
<sequence>MNTLNPDRSQLIDAINKLPLDVLPEHDEDDWFNAPGVSDDFMEDREQPDDQIRETL</sequence>
<proteinExistence type="predicted"/>
<reference evidence="2 3" key="1">
    <citation type="submission" date="2017-01" db="EMBL/GenBank/DDBJ databases">
        <title>The cable genome- insights into the physiology and evolution of filamentous bacteria capable of sulfide oxidation via long distance electron transfer.</title>
        <authorList>
            <person name="Schreiber L."/>
            <person name="Bjerg J.T."/>
            <person name="Boggild A."/>
            <person name="Van De Vossenberg J."/>
            <person name="Meysman F."/>
            <person name="Nielsen L.P."/>
            <person name="Schramm A."/>
            <person name="Kjeldsen K.U."/>
        </authorList>
    </citation>
    <scope>NUCLEOTIDE SEQUENCE [LARGE SCALE GENOMIC DNA]</scope>
    <source>
        <strain evidence="2">A5</strain>
    </source>
</reference>
<comment type="caution">
    <text evidence="2">The sequence shown here is derived from an EMBL/GenBank/DDBJ whole genome shotgun (WGS) entry which is preliminary data.</text>
</comment>
<evidence type="ECO:0000256" key="1">
    <source>
        <dbReference type="SAM" id="MobiDB-lite"/>
    </source>
</evidence>
<dbReference type="Proteomes" id="UP000288892">
    <property type="component" value="Unassembled WGS sequence"/>
</dbReference>
<keyword evidence="3" id="KW-1185">Reference proteome</keyword>
<organism evidence="2 3">
    <name type="scientific">Candidatus Electrothrix marina</name>
    <dbReference type="NCBI Taxonomy" id="1859130"/>
    <lineage>
        <taxon>Bacteria</taxon>
        <taxon>Pseudomonadati</taxon>
        <taxon>Thermodesulfobacteriota</taxon>
        <taxon>Desulfobulbia</taxon>
        <taxon>Desulfobulbales</taxon>
        <taxon>Desulfobulbaceae</taxon>
        <taxon>Candidatus Electrothrix</taxon>
    </lineage>
</organism>
<dbReference type="EMBL" id="MTKS01000148">
    <property type="protein sequence ID" value="RWX51379.1"/>
    <property type="molecule type" value="Genomic_DNA"/>
</dbReference>
<accession>A0A444JE67</accession>
<evidence type="ECO:0000313" key="2">
    <source>
        <dbReference type="EMBL" id="RWX51379.1"/>
    </source>
</evidence>
<dbReference type="AlphaFoldDB" id="A0A444JE67"/>
<feature type="compositionally biased region" description="Basic and acidic residues" evidence="1">
    <location>
        <begin position="44"/>
        <end position="56"/>
    </location>
</feature>
<protein>
    <submittedName>
        <fullName evidence="2">Antitoxin VapB</fullName>
    </submittedName>
</protein>